<gene>
    <name evidence="1" type="ORF">BDD21_2404</name>
</gene>
<keyword evidence="2" id="KW-1185">Reference proteome</keyword>
<name>A0A495V6G6_9GAMM</name>
<sequence>MDSDADDDLASRRLWLAIAEFRGQFTLMLRNRRTSRREQHA</sequence>
<accession>A0A495V6G6</accession>
<proteinExistence type="predicted"/>
<protein>
    <submittedName>
        <fullName evidence="1">Uncharacterized protein</fullName>
    </submittedName>
</protein>
<organism evidence="1 2">
    <name type="scientific">Thiocapsa rosea</name>
    <dbReference type="NCBI Taxonomy" id="69360"/>
    <lineage>
        <taxon>Bacteria</taxon>
        <taxon>Pseudomonadati</taxon>
        <taxon>Pseudomonadota</taxon>
        <taxon>Gammaproteobacteria</taxon>
        <taxon>Chromatiales</taxon>
        <taxon>Chromatiaceae</taxon>
        <taxon>Thiocapsa</taxon>
    </lineage>
</organism>
<dbReference type="Proteomes" id="UP000274556">
    <property type="component" value="Unassembled WGS sequence"/>
</dbReference>
<dbReference type="EMBL" id="RBXL01000001">
    <property type="protein sequence ID" value="RKT44992.1"/>
    <property type="molecule type" value="Genomic_DNA"/>
</dbReference>
<dbReference type="AlphaFoldDB" id="A0A495V6G6"/>
<comment type="caution">
    <text evidence="1">The sequence shown here is derived from an EMBL/GenBank/DDBJ whole genome shotgun (WGS) entry which is preliminary data.</text>
</comment>
<evidence type="ECO:0000313" key="2">
    <source>
        <dbReference type="Proteomes" id="UP000274556"/>
    </source>
</evidence>
<evidence type="ECO:0000313" key="1">
    <source>
        <dbReference type="EMBL" id="RKT44992.1"/>
    </source>
</evidence>
<reference evidence="1 2" key="1">
    <citation type="submission" date="2018-10" db="EMBL/GenBank/DDBJ databases">
        <title>Genomic Encyclopedia of Archaeal and Bacterial Type Strains, Phase II (KMG-II): from individual species to whole genera.</title>
        <authorList>
            <person name="Goeker M."/>
        </authorList>
    </citation>
    <scope>NUCLEOTIDE SEQUENCE [LARGE SCALE GENOMIC DNA]</scope>
    <source>
        <strain evidence="1 2">DSM 235</strain>
    </source>
</reference>